<keyword evidence="8 10" id="KW-0560">Oxidoreductase</keyword>
<dbReference type="CDD" id="cd06572">
    <property type="entry name" value="Histidinol_dh"/>
    <property type="match status" value="1"/>
</dbReference>
<keyword evidence="10" id="KW-0520">NAD</keyword>
<accession>A0A7K4NQ24</accession>
<evidence type="ECO:0000256" key="14">
    <source>
        <dbReference type="RuleBase" id="RU004175"/>
    </source>
</evidence>
<reference evidence="16 17" key="1">
    <citation type="journal article" date="2019" name="Environ. Microbiol.">
        <title>Genomics insights into ecotype formation of ammonia-oxidizing archaea in the deep ocean.</title>
        <authorList>
            <person name="Wang Y."/>
            <person name="Huang J.M."/>
            <person name="Cui G.J."/>
            <person name="Nunoura T."/>
            <person name="Takaki Y."/>
            <person name="Li W.L."/>
            <person name="Li J."/>
            <person name="Gao Z.M."/>
            <person name="Takai K."/>
            <person name="Zhang A.Q."/>
            <person name="Stepanauskas R."/>
        </authorList>
    </citation>
    <scope>NUCLEOTIDE SEQUENCE [LARGE SCALE GENOMIC DNA]</scope>
    <source>
        <strain evidence="16 17">F20</strain>
    </source>
</reference>
<feature type="active site" description="Proton acceptor" evidence="11">
    <location>
        <position position="324"/>
    </location>
</feature>
<dbReference type="PANTHER" id="PTHR21256:SF2">
    <property type="entry name" value="HISTIDINE BIOSYNTHESIS TRIFUNCTIONAL PROTEIN"/>
    <property type="match status" value="1"/>
</dbReference>
<dbReference type="PRINTS" id="PR00083">
    <property type="entry name" value="HOLDHDRGNASE"/>
</dbReference>
<dbReference type="PROSITE" id="PS00611">
    <property type="entry name" value="HISOL_DEHYDROGENASE"/>
    <property type="match status" value="1"/>
</dbReference>
<feature type="binding site" evidence="12">
    <location>
        <position position="258"/>
    </location>
    <ligand>
        <name>substrate</name>
    </ligand>
</feature>
<evidence type="ECO:0000256" key="11">
    <source>
        <dbReference type="PIRSR" id="PIRSR000099-1"/>
    </source>
</evidence>
<feature type="binding site" evidence="13">
    <location>
        <position position="357"/>
    </location>
    <ligand>
        <name>Zn(2+)</name>
        <dbReference type="ChEBI" id="CHEBI:29105"/>
    </ligand>
</feature>
<dbReference type="GO" id="GO:0004399">
    <property type="term" value="F:histidinol dehydrogenase activity"/>
    <property type="evidence" value="ECO:0007669"/>
    <property type="project" value="UniProtKB-UniRule"/>
</dbReference>
<feature type="binding site" evidence="12">
    <location>
        <position position="416"/>
    </location>
    <ligand>
        <name>substrate</name>
    </ligand>
</feature>
<keyword evidence="10" id="KW-0368">Histidine biosynthesis</keyword>
<dbReference type="EC" id="1.1.1.23" evidence="4 10"/>
<dbReference type="NCBIfam" id="TIGR00069">
    <property type="entry name" value="hisD"/>
    <property type="match status" value="1"/>
</dbReference>
<evidence type="ECO:0000256" key="1">
    <source>
        <dbReference type="ARBA" id="ARBA00003850"/>
    </source>
</evidence>
<comment type="similarity">
    <text evidence="3 10 14">Belongs to the histidinol dehydrogenase family.</text>
</comment>
<evidence type="ECO:0000256" key="7">
    <source>
        <dbReference type="ARBA" id="ARBA00022833"/>
    </source>
</evidence>
<dbReference type="InterPro" id="IPR022695">
    <property type="entry name" value="Histidinol_DH_monofunct"/>
</dbReference>
<dbReference type="InterPro" id="IPR016161">
    <property type="entry name" value="Ald_DH/histidinol_DH"/>
</dbReference>
<feature type="binding site" evidence="12">
    <location>
        <position position="233"/>
    </location>
    <ligand>
        <name>substrate</name>
    </ligand>
</feature>
<dbReference type="SUPFAM" id="SSF53720">
    <property type="entry name" value="ALDH-like"/>
    <property type="match status" value="1"/>
</dbReference>
<evidence type="ECO:0000256" key="15">
    <source>
        <dbReference type="SAM" id="Coils"/>
    </source>
</evidence>
<organism evidence="16 17">
    <name type="scientific">Marine Group I thaumarchaeote</name>
    <dbReference type="NCBI Taxonomy" id="2511932"/>
    <lineage>
        <taxon>Archaea</taxon>
        <taxon>Nitrososphaerota</taxon>
        <taxon>Marine Group I</taxon>
    </lineage>
</organism>
<feature type="binding site" evidence="12">
    <location>
        <position position="357"/>
    </location>
    <ligand>
        <name>substrate</name>
    </ligand>
</feature>
<evidence type="ECO:0000256" key="12">
    <source>
        <dbReference type="PIRSR" id="PIRSR000099-3"/>
    </source>
</evidence>
<evidence type="ECO:0000313" key="17">
    <source>
        <dbReference type="Proteomes" id="UP000526196"/>
    </source>
</evidence>
<evidence type="ECO:0000256" key="8">
    <source>
        <dbReference type="ARBA" id="ARBA00023002"/>
    </source>
</evidence>
<evidence type="ECO:0000256" key="6">
    <source>
        <dbReference type="ARBA" id="ARBA00022723"/>
    </source>
</evidence>
<dbReference type="GO" id="GO:0005737">
    <property type="term" value="C:cytoplasm"/>
    <property type="evidence" value="ECO:0007669"/>
    <property type="project" value="TreeGrafter"/>
</dbReference>
<dbReference type="GO" id="GO:0046872">
    <property type="term" value="F:metal ion binding"/>
    <property type="evidence" value="ECO:0007669"/>
    <property type="project" value="UniProtKB-KW"/>
</dbReference>
<protein>
    <recommendedName>
        <fullName evidence="5 10">Histidinol dehydrogenase</fullName>
        <shortName evidence="10">HDH</shortName>
        <ecNumber evidence="4 10">1.1.1.23</ecNumber>
    </recommendedName>
</protein>
<feature type="coiled-coil region" evidence="15">
    <location>
        <begin position="58"/>
        <end position="85"/>
    </location>
</feature>
<feature type="binding site" evidence="13">
    <location>
        <position position="255"/>
    </location>
    <ligand>
        <name>Zn(2+)</name>
        <dbReference type="ChEBI" id="CHEBI:29105"/>
    </ligand>
</feature>
<keyword evidence="10" id="KW-0028">Amino-acid biosynthesis</keyword>
<feature type="binding site" evidence="12">
    <location>
        <position position="324"/>
    </location>
    <ligand>
        <name>substrate</name>
    </ligand>
</feature>
<feature type="binding site" evidence="12">
    <location>
        <position position="255"/>
    </location>
    <ligand>
        <name>substrate</name>
    </ligand>
</feature>
<dbReference type="UniPathway" id="UPA00031">
    <property type="reaction ID" value="UER00014"/>
</dbReference>
<proteinExistence type="inferred from homology"/>
<feature type="binding site" evidence="13">
    <location>
        <position position="258"/>
    </location>
    <ligand>
        <name>Zn(2+)</name>
        <dbReference type="ChEBI" id="CHEBI:29105"/>
    </ligand>
</feature>
<dbReference type="EMBL" id="JACASX010000003">
    <property type="protein sequence ID" value="NWK05001.1"/>
    <property type="molecule type" value="Genomic_DNA"/>
</dbReference>
<evidence type="ECO:0000313" key="16">
    <source>
        <dbReference type="EMBL" id="NWK05001.1"/>
    </source>
</evidence>
<dbReference type="GO" id="GO:0000105">
    <property type="term" value="P:L-histidine biosynthetic process"/>
    <property type="evidence" value="ECO:0007669"/>
    <property type="project" value="UniProtKB-UniRule"/>
</dbReference>
<dbReference type="Gene3D" id="3.40.50.1980">
    <property type="entry name" value="Nitrogenase molybdenum iron protein domain"/>
    <property type="match status" value="2"/>
</dbReference>
<evidence type="ECO:0000256" key="13">
    <source>
        <dbReference type="PIRSR" id="PIRSR000099-4"/>
    </source>
</evidence>
<dbReference type="AlphaFoldDB" id="A0A7K4NQ24"/>
<gene>
    <name evidence="16" type="primary">hisD</name>
    <name evidence="16" type="ORF">HX833_02750</name>
</gene>
<feature type="active site" description="Proton acceptor" evidence="11">
    <location>
        <position position="323"/>
    </location>
</feature>
<name>A0A7K4NQ24_9ARCH</name>
<keyword evidence="6 13" id="KW-0479">Metal-binding</keyword>
<dbReference type="FunFam" id="3.40.50.1980:FF:000026">
    <property type="entry name" value="Histidinol dehydrogenase"/>
    <property type="match status" value="1"/>
</dbReference>
<dbReference type="PANTHER" id="PTHR21256">
    <property type="entry name" value="HISTIDINOL DEHYDROGENASE HDH"/>
    <property type="match status" value="1"/>
</dbReference>
<evidence type="ECO:0000256" key="2">
    <source>
        <dbReference type="ARBA" id="ARBA00004940"/>
    </source>
</evidence>
<dbReference type="Pfam" id="PF00815">
    <property type="entry name" value="Histidinol_dh"/>
    <property type="match status" value="1"/>
</dbReference>
<feature type="binding site" evidence="12">
    <location>
        <position position="411"/>
    </location>
    <ligand>
        <name>substrate</name>
    </ligand>
</feature>
<dbReference type="InterPro" id="IPR012131">
    <property type="entry name" value="Hstdl_DH"/>
</dbReference>
<keyword evidence="7 13" id="KW-0862">Zinc</keyword>
<comment type="catalytic activity">
    <reaction evidence="9 10">
        <text>L-histidinol + 2 NAD(+) + H2O = L-histidine + 2 NADH + 3 H(+)</text>
        <dbReference type="Rhea" id="RHEA:20641"/>
        <dbReference type="ChEBI" id="CHEBI:15377"/>
        <dbReference type="ChEBI" id="CHEBI:15378"/>
        <dbReference type="ChEBI" id="CHEBI:57540"/>
        <dbReference type="ChEBI" id="CHEBI:57595"/>
        <dbReference type="ChEBI" id="CHEBI:57699"/>
        <dbReference type="ChEBI" id="CHEBI:57945"/>
        <dbReference type="EC" id="1.1.1.23"/>
    </reaction>
</comment>
<evidence type="ECO:0000256" key="4">
    <source>
        <dbReference type="ARBA" id="ARBA00012965"/>
    </source>
</evidence>
<sequence>MKILQVRNIDSFVESRRQKTSEKDKKTVQSILNDVRKNGDSAVKKYELKFNRRNTSQLRVSAKEIKEARSKISNQEREAIQEMRNTLSWQESEYLKILPSYKYNERDDYIRTAKSFTPIPSVGCYVPGGQARYPSSAIMSVVPAKVAGVKRIVVVSPPGRDGKIDPLTIAAAKMCGATEIYKVGGAQAIGALAYGTKSIPKVDKIVGPGGKFVSIAKSLVSDQTAIDMVAGPTELGIMADASSDLELVALDLISQAEHSKDTMCFVITQSKTIAKQIQKSIEKLIPGVERSSIIKESISKNGFIAVCKNQNQMVELANKIAPEHLELMVKSAKSLSKKITGAGLVLIGKNTPSAASDYLLGTNHILPTNGFGRTRGGLSVLDFLKLQTVVESSLDYLNYSEYDLETLTDAEGLPNHYKAVERRLD</sequence>
<comment type="caution">
    <text evidence="16">The sequence shown here is derived from an EMBL/GenBank/DDBJ whole genome shotgun (WGS) entry which is preliminary data.</text>
</comment>
<evidence type="ECO:0000256" key="9">
    <source>
        <dbReference type="ARBA" id="ARBA00049489"/>
    </source>
</evidence>
<dbReference type="Gene3D" id="1.20.5.1300">
    <property type="match status" value="1"/>
</dbReference>
<dbReference type="PIRSF" id="PIRSF000099">
    <property type="entry name" value="Histidinol_dh"/>
    <property type="match status" value="1"/>
</dbReference>
<dbReference type="GO" id="GO:0051287">
    <property type="term" value="F:NAD binding"/>
    <property type="evidence" value="ECO:0007669"/>
    <property type="project" value="InterPro"/>
</dbReference>
<comment type="pathway">
    <text evidence="2 10">Amino-acid biosynthesis; L-histidine biosynthesis; L-histidine from 5-phospho-alpha-D-ribose 1-diphosphate: step 9/9.</text>
</comment>
<evidence type="ECO:0000256" key="3">
    <source>
        <dbReference type="ARBA" id="ARBA00010178"/>
    </source>
</evidence>
<evidence type="ECO:0000256" key="5">
    <source>
        <dbReference type="ARBA" id="ARBA00016531"/>
    </source>
</evidence>
<feature type="binding site" evidence="13">
    <location>
        <position position="416"/>
    </location>
    <ligand>
        <name>Zn(2+)</name>
        <dbReference type="ChEBI" id="CHEBI:29105"/>
    </ligand>
</feature>
<evidence type="ECO:0000256" key="10">
    <source>
        <dbReference type="PIRNR" id="PIRNR000099"/>
    </source>
</evidence>
<comment type="cofactor">
    <cofactor evidence="13">
        <name>Zn(2+)</name>
        <dbReference type="ChEBI" id="CHEBI:29105"/>
    </cofactor>
    <text evidence="13">Binds 1 zinc ion per subunit.</text>
</comment>
<comment type="function">
    <text evidence="1 10">Catalyzes the sequential NAD-dependent oxidations of L-histidinol to L-histidinaldehyde and then to L-histidine.</text>
</comment>
<dbReference type="FunFam" id="3.40.50.1980:FF:000001">
    <property type="entry name" value="Histidinol dehydrogenase"/>
    <property type="match status" value="1"/>
</dbReference>
<dbReference type="Proteomes" id="UP000526196">
    <property type="component" value="Unassembled WGS sequence"/>
</dbReference>
<dbReference type="InterPro" id="IPR001692">
    <property type="entry name" value="Histidinol_DH_CS"/>
</dbReference>
<keyword evidence="15" id="KW-0175">Coiled coil</keyword>